<dbReference type="InterPro" id="IPR046511">
    <property type="entry name" value="DUF6689"/>
</dbReference>
<protein>
    <submittedName>
        <fullName evidence="2">Uncharacterized protein</fullName>
    </submittedName>
</protein>
<dbReference type="Proteomes" id="UP000194450">
    <property type="component" value="Unassembled WGS sequence"/>
</dbReference>
<sequence length="273" mass="29903">MTLLRLIFLTALLLPASAKALSVDVNFNQAANSVNAEIDLSSTVSLDFSVGFEKAVGLTPQNFSIDAELVSLTDPRVVNRLPTSLLTSLPAAFPVLISVEPDPTKGFAFSGAATIELYTKSLHYTQGTPLRLFHAHGDETFQDITLMTGSGSYRVRGSTGQFSDFLILVDLRDNLDVISDKVSQLENFTNAVRQQLSFDAETQLVDLVQELSSALDQGQHPQAMTALNELIHVLESDNGTLYPDVWRSSDDVINVRGRLLSLTQTLRYSLRIN</sequence>
<evidence type="ECO:0000313" key="2">
    <source>
        <dbReference type="EMBL" id="SMQ58800.1"/>
    </source>
</evidence>
<dbReference type="AlphaFoldDB" id="A0A1Y6ED07"/>
<feature type="chain" id="PRO_5013142427" evidence="1">
    <location>
        <begin position="21"/>
        <end position="273"/>
    </location>
</feature>
<evidence type="ECO:0000256" key="1">
    <source>
        <dbReference type="SAM" id="SignalP"/>
    </source>
</evidence>
<dbReference type="OrthoDB" id="5965825at2"/>
<proteinExistence type="predicted"/>
<dbReference type="EMBL" id="FXWH01000001">
    <property type="protein sequence ID" value="SMQ58800.1"/>
    <property type="molecule type" value="Genomic_DNA"/>
</dbReference>
<dbReference type="Pfam" id="PF20396">
    <property type="entry name" value="DUF6689"/>
    <property type="match status" value="1"/>
</dbReference>
<keyword evidence="1" id="KW-0732">Signal</keyword>
<feature type="signal peptide" evidence="1">
    <location>
        <begin position="1"/>
        <end position="20"/>
    </location>
</feature>
<evidence type="ECO:0000313" key="3">
    <source>
        <dbReference type="Proteomes" id="UP000194450"/>
    </source>
</evidence>
<name>A0A1Y6ED07_9GAMM</name>
<organism evidence="2 3">
    <name type="scientific">Pseudidiomarina planktonica</name>
    <dbReference type="NCBI Taxonomy" id="1323738"/>
    <lineage>
        <taxon>Bacteria</taxon>
        <taxon>Pseudomonadati</taxon>
        <taxon>Pseudomonadota</taxon>
        <taxon>Gammaproteobacteria</taxon>
        <taxon>Alteromonadales</taxon>
        <taxon>Idiomarinaceae</taxon>
        <taxon>Pseudidiomarina</taxon>
    </lineage>
</organism>
<gene>
    <name evidence="2" type="ORF">SAMN06297229_0172</name>
</gene>
<dbReference type="RefSeq" id="WP_086433373.1">
    <property type="nucleotide sequence ID" value="NZ_FXWH01000001.1"/>
</dbReference>
<reference evidence="3" key="1">
    <citation type="submission" date="2017-04" db="EMBL/GenBank/DDBJ databases">
        <authorList>
            <person name="Varghese N."/>
            <person name="Submissions S."/>
        </authorList>
    </citation>
    <scope>NUCLEOTIDE SEQUENCE [LARGE SCALE GENOMIC DNA]</scope>
</reference>
<accession>A0A1Y6ED07</accession>
<keyword evidence="3" id="KW-1185">Reference proteome</keyword>